<organism evidence="2 3">
    <name type="scientific">Pseudonocardia kunmingensis</name>
    <dbReference type="NCBI Taxonomy" id="630975"/>
    <lineage>
        <taxon>Bacteria</taxon>
        <taxon>Bacillati</taxon>
        <taxon>Actinomycetota</taxon>
        <taxon>Actinomycetes</taxon>
        <taxon>Pseudonocardiales</taxon>
        <taxon>Pseudonocardiaceae</taxon>
        <taxon>Pseudonocardia</taxon>
    </lineage>
</organism>
<dbReference type="EMBL" id="VFPA01000004">
    <property type="protein sequence ID" value="TQM06121.1"/>
    <property type="molecule type" value="Genomic_DNA"/>
</dbReference>
<keyword evidence="3" id="KW-1185">Reference proteome</keyword>
<dbReference type="AlphaFoldDB" id="A0A543D9V6"/>
<dbReference type="Proteomes" id="UP000315677">
    <property type="component" value="Unassembled WGS sequence"/>
</dbReference>
<feature type="region of interest" description="Disordered" evidence="1">
    <location>
        <begin position="263"/>
        <end position="292"/>
    </location>
</feature>
<evidence type="ECO:0000313" key="3">
    <source>
        <dbReference type="Proteomes" id="UP000315677"/>
    </source>
</evidence>
<feature type="compositionally biased region" description="Basic and acidic residues" evidence="1">
    <location>
        <begin position="272"/>
        <end position="285"/>
    </location>
</feature>
<reference evidence="2 3" key="1">
    <citation type="submission" date="2019-06" db="EMBL/GenBank/DDBJ databases">
        <title>Sequencing the genomes of 1000 actinobacteria strains.</title>
        <authorList>
            <person name="Klenk H.-P."/>
        </authorList>
    </citation>
    <scope>NUCLEOTIDE SEQUENCE [LARGE SCALE GENOMIC DNA]</scope>
    <source>
        <strain evidence="2 3">DSM 45301</strain>
    </source>
</reference>
<feature type="compositionally biased region" description="Basic and acidic residues" evidence="1">
    <location>
        <begin position="1"/>
        <end position="20"/>
    </location>
</feature>
<name>A0A543D9V6_9PSEU</name>
<proteinExistence type="predicted"/>
<feature type="compositionally biased region" description="Low complexity" evidence="1">
    <location>
        <begin position="170"/>
        <end position="183"/>
    </location>
</feature>
<sequence length="292" mass="29610">MEIDHVASKPGPGERRRPADRGQTAIARGRTIPGVGLSNLVVPLGQSLLGFTADLWPRALRRCSTFTRSRRRHPSDLLVTTPWLVGWLVGSGTGATARTRRCERRAGDRGACRRSRLLPFTLAELGATSPAVGGEERAAGAVGWRPAQRGDRGGVALGEEGLPSGGAGAGEVPAGDGVAGVAGHPPPAGLEREAGDGGGEPAHAEVAAAGDLPAVQGGVLAAADDPAPVGGDGEACDRARGGKVLDHAVGGRFQDRDALVGGRADPAAVAAQEREPGDGSRERIVRPAPGLP</sequence>
<evidence type="ECO:0000313" key="2">
    <source>
        <dbReference type="EMBL" id="TQM06121.1"/>
    </source>
</evidence>
<accession>A0A543D9V6</accession>
<feature type="region of interest" description="Disordered" evidence="1">
    <location>
        <begin position="1"/>
        <end position="22"/>
    </location>
</feature>
<gene>
    <name evidence="2" type="ORF">FB558_6365</name>
</gene>
<comment type="caution">
    <text evidence="2">The sequence shown here is derived from an EMBL/GenBank/DDBJ whole genome shotgun (WGS) entry which is preliminary data.</text>
</comment>
<evidence type="ECO:0000256" key="1">
    <source>
        <dbReference type="SAM" id="MobiDB-lite"/>
    </source>
</evidence>
<protein>
    <submittedName>
        <fullName evidence="2">Uncharacterized protein</fullName>
    </submittedName>
</protein>
<feature type="region of interest" description="Disordered" evidence="1">
    <location>
        <begin position="137"/>
        <end position="201"/>
    </location>
</feature>